<dbReference type="PANTHER" id="PTHR22045:SF6">
    <property type="entry name" value="PROLINE AND SERINE-RICH PROTEIN 3"/>
    <property type="match status" value="1"/>
</dbReference>
<feature type="compositionally biased region" description="Basic residues" evidence="1">
    <location>
        <begin position="21"/>
        <end position="33"/>
    </location>
</feature>
<evidence type="ECO:0000256" key="1">
    <source>
        <dbReference type="SAM" id="MobiDB-lite"/>
    </source>
</evidence>
<feature type="compositionally biased region" description="Polar residues" evidence="1">
    <location>
        <begin position="429"/>
        <end position="444"/>
    </location>
</feature>
<reference evidence="2" key="1">
    <citation type="submission" date="2016-05" db="EMBL/GenBank/DDBJ databases">
        <authorList>
            <person name="Lavstsen T."/>
            <person name="Jespersen J.S."/>
        </authorList>
    </citation>
    <scope>NUCLEOTIDE SEQUENCE</scope>
    <source>
        <tissue evidence="2">Brain</tissue>
    </source>
</reference>
<feature type="region of interest" description="Disordered" evidence="1">
    <location>
        <begin position="154"/>
        <end position="200"/>
    </location>
</feature>
<feature type="compositionally biased region" description="Basic residues" evidence="1">
    <location>
        <begin position="474"/>
        <end position="489"/>
    </location>
</feature>
<proteinExistence type="predicted"/>
<dbReference type="AlphaFoldDB" id="A0A1A7WG73"/>
<feature type="region of interest" description="Disordered" evidence="1">
    <location>
        <begin position="1"/>
        <end position="77"/>
    </location>
</feature>
<feature type="compositionally biased region" description="Basic and acidic residues" evidence="1">
    <location>
        <begin position="452"/>
        <end position="473"/>
    </location>
</feature>
<feature type="region of interest" description="Disordered" evidence="1">
    <location>
        <begin position="539"/>
        <end position="569"/>
    </location>
</feature>
<dbReference type="PANTHER" id="PTHR22045">
    <property type="entry name" value="PROLINE AND SERINE-RICH PROTEIN 3"/>
    <property type="match status" value="1"/>
</dbReference>
<feature type="compositionally biased region" description="Basic and acidic residues" evidence="1">
    <location>
        <begin position="493"/>
        <end position="514"/>
    </location>
</feature>
<organism evidence="2">
    <name type="scientific">Iconisemion striatum</name>
    <dbReference type="NCBI Taxonomy" id="60296"/>
    <lineage>
        <taxon>Eukaryota</taxon>
        <taxon>Metazoa</taxon>
        <taxon>Chordata</taxon>
        <taxon>Craniata</taxon>
        <taxon>Vertebrata</taxon>
        <taxon>Euteleostomi</taxon>
        <taxon>Actinopterygii</taxon>
        <taxon>Neopterygii</taxon>
        <taxon>Teleostei</taxon>
        <taxon>Neoteleostei</taxon>
        <taxon>Acanthomorphata</taxon>
        <taxon>Ovalentaria</taxon>
        <taxon>Atherinomorphae</taxon>
        <taxon>Cyprinodontiformes</taxon>
        <taxon>Nothobranchiidae</taxon>
        <taxon>Iconisemion</taxon>
    </lineage>
</organism>
<feature type="compositionally biased region" description="Low complexity" evidence="1">
    <location>
        <begin position="546"/>
        <end position="560"/>
    </location>
</feature>
<feature type="compositionally biased region" description="Polar residues" evidence="1">
    <location>
        <begin position="44"/>
        <end position="60"/>
    </location>
</feature>
<name>A0A1A7WG73_9TELE</name>
<feature type="compositionally biased region" description="Polar residues" evidence="1">
    <location>
        <begin position="154"/>
        <end position="173"/>
    </location>
</feature>
<dbReference type="InterPro" id="IPR037646">
    <property type="entry name" value="PROSER3"/>
</dbReference>
<protein>
    <submittedName>
        <fullName evidence="2">Chromosome 19 open reading frame 55</fullName>
    </submittedName>
</protein>
<evidence type="ECO:0000313" key="2">
    <source>
        <dbReference type="EMBL" id="SBP04798.1"/>
    </source>
</evidence>
<feature type="region of interest" description="Disordered" evidence="1">
    <location>
        <begin position="322"/>
        <end position="385"/>
    </location>
</feature>
<dbReference type="EMBL" id="HADW01003398">
    <property type="protein sequence ID" value="SBP04798.1"/>
    <property type="molecule type" value="Transcribed_RNA"/>
</dbReference>
<accession>A0A1A7WG73</accession>
<feature type="compositionally biased region" description="Low complexity" evidence="1">
    <location>
        <begin position="373"/>
        <end position="383"/>
    </location>
</feature>
<gene>
    <name evidence="2" type="primary">C19ORF55</name>
</gene>
<reference evidence="2" key="2">
    <citation type="submission" date="2016-06" db="EMBL/GenBank/DDBJ databases">
        <title>The genome of a short-lived fish provides insights into sex chromosome evolution and the genetic control of aging.</title>
        <authorList>
            <person name="Reichwald K."/>
            <person name="Felder M."/>
            <person name="Petzold A."/>
            <person name="Koch P."/>
            <person name="Groth M."/>
            <person name="Platzer M."/>
        </authorList>
    </citation>
    <scope>NUCLEOTIDE SEQUENCE</scope>
    <source>
        <tissue evidence="2">Brain</tissue>
    </source>
</reference>
<sequence>MKSSGSVFAKKNPVTPASSVRRARYHPSRKQSLSKKEKPATPVHPSQSSGKQCHSQNRESQQLHENPDDGYSDGDVFTEIWPTTDYRSSPEMLVCELPARPESSTVSSGVQNDSVIAKYIERFRHGQPQSREKRRQVAGEEQKPFWWMCNSSVSCSTPAKASNSDGHDSTSYSPAGLHQHDRSISVLSDSSHEEVDDPEILRLQEKAKTLLLRGAQSDGSIPVSSDGLGCSDFSSPVTVDEPVRRPLMKPFVVSSDSVHAASSQKSTVPVLGPPTRPEEDILFQWRLRRKMEQARDWSQSVSRSSLQDPAFSWQAPSLIHSSTSGLPYMQQQSSQPPQFPQRDAPHHIPAPQIEITKAHIQSDPDPSPPPIPAAFSTSSSSQPHVPAHMHLLCDILPCPIQSSHAQEKLNISQRLDEQQTEVVHKTVQVPETSSHGENVSSSPHVSPGTAEGEAHSHQKVSENKSKRSREADKRQRKSSRASSHHRLPKKVTSLREQHLQEGSREVSHENRDPEALPSPIHTALGQVVSEVLFPVADSSPAQKLQVSSVSLPHSVSTSSHSPPPSCAAQNSLEVISQLLQEAEDSDEQEFEDDPLLKVLRQQRKWVKDQISETDLMLSELPQEQRVT</sequence>
<feature type="region of interest" description="Disordered" evidence="1">
    <location>
        <begin position="409"/>
        <end position="520"/>
    </location>
</feature>